<evidence type="ECO:0000313" key="3">
    <source>
        <dbReference type="Proteomes" id="UP001167796"/>
    </source>
</evidence>
<feature type="transmembrane region" description="Helical" evidence="1">
    <location>
        <begin position="14"/>
        <end position="37"/>
    </location>
</feature>
<dbReference type="EMBL" id="JAUQSX010000020">
    <property type="protein sequence ID" value="MDO7849709.1"/>
    <property type="molecule type" value="Genomic_DNA"/>
</dbReference>
<gene>
    <name evidence="2" type="ORF">Q5H92_25325</name>
</gene>
<keyword evidence="1" id="KW-0812">Transmembrane</keyword>
<sequence length="87" mass="9568">MILKPLIPLTLHRFLQALGALVFLFCGLGIINTMVSLKYEMEDNDCISVVDGRDLCQALHYNWIGLGTAVAFIVALAFVKTKDGPTE</sequence>
<protein>
    <submittedName>
        <fullName evidence="2">Uncharacterized protein</fullName>
    </submittedName>
</protein>
<feature type="transmembrane region" description="Helical" evidence="1">
    <location>
        <begin position="58"/>
        <end position="79"/>
    </location>
</feature>
<name>A0ABT9AJX9_9BACT</name>
<organism evidence="2 3">
    <name type="scientific">Hymenobacter mellowenesis</name>
    <dbReference type="NCBI Taxonomy" id="3063995"/>
    <lineage>
        <taxon>Bacteria</taxon>
        <taxon>Pseudomonadati</taxon>
        <taxon>Bacteroidota</taxon>
        <taxon>Cytophagia</taxon>
        <taxon>Cytophagales</taxon>
        <taxon>Hymenobacteraceae</taxon>
        <taxon>Hymenobacter</taxon>
    </lineage>
</organism>
<reference evidence="2" key="1">
    <citation type="submission" date="2023-07" db="EMBL/GenBank/DDBJ databases">
        <authorList>
            <person name="Kim M.K."/>
        </authorList>
    </citation>
    <scope>NUCLEOTIDE SEQUENCE</scope>
    <source>
        <strain evidence="2">M29</strain>
    </source>
</reference>
<dbReference type="Proteomes" id="UP001167796">
    <property type="component" value="Unassembled WGS sequence"/>
</dbReference>
<proteinExistence type="predicted"/>
<evidence type="ECO:0000256" key="1">
    <source>
        <dbReference type="SAM" id="Phobius"/>
    </source>
</evidence>
<accession>A0ABT9AJX9</accession>
<dbReference type="RefSeq" id="WP_305014375.1">
    <property type="nucleotide sequence ID" value="NZ_JAUQSX010000020.1"/>
</dbReference>
<keyword evidence="3" id="KW-1185">Reference proteome</keyword>
<keyword evidence="1" id="KW-0472">Membrane</keyword>
<keyword evidence="1" id="KW-1133">Transmembrane helix</keyword>
<evidence type="ECO:0000313" key="2">
    <source>
        <dbReference type="EMBL" id="MDO7849709.1"/>
    </source>
</evidence>
<comment type="caution">
    <text evidence="2">The sequence shown here is derived from an EMBL/GenBank/DDBJ whole genome shotgun (WGS) entry which is preliminary data.</text>
</comment>